<dbReference type="PANTHER" id="PTHR35091">
    <property type="entry name" value="FLAGELLAR PROTEIN FLIL"/>
    <property type="match status" value="1"/>
</dbReference>
<evidence type="ECO:0000256" key="9">
    <source>
        <dbReference type="ARBA" id="ARBA00023136"/>
    </source>
</evidence>
<keyword evidence="11" id="KW-0282">Flagellum</keyword>
<comment type="function">
    <text evidence="1 10">Controls the rotational direction of flagella during chemotaxis.</text>
</comment>
<proteinExistence type="inferred from homology"/>
<evidence type="ECO:0000313" key="11">
    <source>
        <dbReference type="EMBL" id="MDO6670609.1"/>
    </source>
</evidence>
<reference evidence="11" key="1">
    <citation type="submission" date="2023-07" db="EMBL/GenBank/DDBJ databases">
        <title>Genome content predicts the carbon catabolic preferences of heterotrophic bacteria.</title>
        <authorList>
            <person name="Gralka M."/>
        </authorList>
    </citation>
    <scope>NUCLEOTIDE SEQUENCE</scope>
    <source>
        <strain evidence="11">C2R13</strain>
    </source>
</reference>
<name>A0AAP4TUZ0_9GAMM</name>
<dbReference type="Proteomes" id="UP001170481">
    <property type="component" value="Unassembled WGS sequence"/>
</dbReference>
<dbReference type="RefSeq" id="WP_303568050.1">
    <property type="nucleotide sequence ID" value="NZ_JAUORK010000001.1"/>
</dbReference>
<dbReference type="GO" id="GO:0009425">
    <property type="term" value="C:bacterial-type flagellum basal body"/>
    <property type="evidence" value="ECO:0007669"/>
    <property type="project" value="InterPro"/>
</dbReference>
<comment type="similarity">
    <text evidence="3 10">Belongs to the FliL family.</text>
</comment>
<sequence>MSTIITPPASQRRSWLLIGVISLMSAVIAALVAVYFALPMLSDQKAAQDAEPEVVVVPPPVFMPLAPFTVNLESPRGNRLLYIGITLKMADQDAVARVEELKPELKSRLLLLLSGQSPDELITQAGKQTLQSTLTEALSRPYSEGGQPLAISGVLYNDFIVQ</sequence>
<evidence type="ECO:0000256" key="7">
    <source>
        <dbReference type="ARBA" id="ARBA00022779"/>
    </source>
</evidence>
<dbReference type="NCBIfam" id="NF005435">
    <property type="entry name" value="PRK07021.1"/>
    <property type="match status" value="1"/>
</dbReference>
<evidence type="ECO:0000256" key="1">
    <source>
        <dbReference type="ARBA" id="ARBA00002254"/>
    </source>
</evidence>
<comment type="subcellular location">
    <subcellularLocation>
        <location evidence="10">Cell inner membrane</location>
    </subcellularLocation>
    <subcellularLocation>
        <location evidence="2">Cell membrane</location>
        <topology evidence="2">Single-pass membrane protein</topology>
    </subcellularLocation>
</comment>
<dbReference type="InterPro" id="IPR005503">
    <property type="entry name" value="FliL"/>
</dbReference>
<dbReference type="GO" id="GO:0071978">
    <property type="term" value="P:bacterial-type flagellum-dependent swarming motility"/>
    <property type="evidence" value="ECO:0007669"/>
    <property type="project" value="TreeGrafter"/>
</dbReference>
<keyword evidence="6 10" id="KW-0812">Transmembrane</keyword>
<keyword evidence="9 10" id="KW-0472">Membrane</keyword>
<feature type="transmembrane region" description="Helical" evidence="10">
    <location>
        <begin position="15"/>
        <end position="38"/>
    </location>
</feature>
<comment type="caution">
    <text evidence="11">The sequence shown here is derived from an EMBL/GenBank/DDBJ whole genome shotgun (WGS) entry which is preliminary data.</text>
</comment>
<keyword evidence="4" id="KW-1003">Cell membrane</keyword>
<dbReference type="EMBL" id="JAUORK010000001">
    <property type="protein sequence ID" value="MDO6670609.1"/>
    <property type="molecule type" value="Genomic_DNA"/>
</dbReference>
<evidence type="ECO:0000256" key="10">
    <source>
        <dbReference type="RuleBase" id="RU364125"/>
    </source>
</evidence>
<evidence type="ECO:0000256" key="3">
    <source>
        <dbReference type="ARBA" id="ARBA00008281"/>
    </source>
</evidence>
<accession>A0AAP4TUZ0</accession>
<dbReference type="Pfam" id="PF03748">
    <property type="entry name" value="FliL"/>
    <property type="match status" value="1"/>
</dbReference>
<keyword evidence="5 10" id="KW-0145">Chemotaxis</keyword>
<organism evidence="11 12">
    <name type="scientific">Cobetia amphilecti</name>
    <dbReference type="NCBI Taxonomy" id="1055104"/>
    <lineage>
        <taxon>Bacteria</taxon>
        <taxon>Pseudomonadati</taxon>
        <taxon>Pseudomonadota</taxon>
        <taxon>Gammaproteobacteria</taxon>
        <taxon>Oceanospirillales</taxon>
        <taxon>Halomonadaceae</taxon>
        <taxon>Cobetia</taxon>
    </lineage>
</organism>
<evidence type="ECO:0000313" key="12">
    <source>
        <dbReference type="Proteomes" id="UP001170481"/>
    </source>
</evidence>
<keyword evidence="8 10" id="KW-1133">Transmembrane helix</keyword>
<evidence type="ECO:0000256" key="2">
    <source>
        <dbReference type="ARBA" id="ARBA00004162"/>
    </source>
</evidence>
<evidence type="ECO:0000256" key="5">
    <source>
        <dbReference type="ARBA" id="ARBA00022500"/>
    </source>
</evidence>
<keyword evidence="11" id="KW-0966">Cell projection</keyword>
<protein>
    <recommendedName>
        <fullName evidence="10">Flagellar protein FliL</fullName>
    </recommendedName>
</protein>
<evidence type="ECO:0000256" key="8">
    <source>
        <dbReference type="ARBA" id="ARBA00022989"/>
    </source>
</evidence>
<dbReference type="AlphaFoldDB" id="A0AAP4TUZ0"/>
<evidence type="ECO:0000256" key="4">
    <source>
        <dbReference type="ARBA" id="ARBA00022475"/>
    </source>
</evidence>
<dbReference type="PANTHER" id="PTHR35091:SF2">
    <property type="entry name" value="FLAGELLAR PROTEIN FLIL"/>
    <property type="match status" value="1"/>
</dbReference>
<dbReference type="GO" id="GO:0005886">
    <property type="term" value="C:plasma membrane"/>
    <property type="evidence" value="ECO:0007669"/>
    <property type="project" value="UniProtKB-SubCell"/>
</dbReference>
<keyword evidence="10" id="KW-0997">Cell inner membrane</keyword>
<dbReference type="GO" id="GO:0006935">
    <property type="term" value="P:chemotaxis"/>
    <property type="evidence" value="ECO:0007669"/>
    <property type="project" value="UniProtKB-KW"/>
</dbReference>
<keyword evidence="11" id="KW-0969">Cilium</keyword>
<evidence type="ECO:0000256" key="6">
    <source>
        <dbReference type="ARBA" id="ARBA00022692"/>
    </source>
</evidence>
<keyword evidence="7 10" id="KW-0283">Flagellar rotation</keyword>
<gene>
    <name evidence="11" type="primary">fliL</name>
    <name evidence="11" type="ORF">Q4535_00620</name>
</gene>